<dbReference type="Pfam" id="PF19662">
    <property type="entry name" value="DUF6165"/>
    <property type="match status" value="1"/>
</dbReference>
<evidence type="ECO:0000313" key="2">
    <source>
        <dbReference type="Proteomes" id="UP001139104"/>
    </source>
</evidence>
<accession>A0ABS9Z7R5</accession>
<dbReference type="Proteomes" id="UP001139104">
    <property type="component" value="Unassembled WGS sequence"/>
</dbReference>
<gene>
    <name evidence="1" type="ORF">K2U94_13385</name>
</gene>
<sequence>MSEIRPEALPAAIEAKAKDASRQAPLAPVSCGEAPLAPVSWGELIDKMTILEIKSKRLTSETALANVRKELALLSKIAEARLAGEVVARKAELRAINAELWEIEDRIREKEARQEFDADFIALARSVYRRNDARAKVKRRINELLSSELVEEKSYATY</sequence>
<keyword evidence="2" id="KW-1185">Reference proteome</keyword>
<reference evidence="1" key="1">
    <citation type="journal article" date="2022" name="ISME J.">
        <title>Identification of active gaseous-alkane degraders at natural gas seeps.</title>
        <authorList>
            <person name="Farhan Ul Haque M."/>
            <person name="Hernandez M."/>
            <person name="Crombie A.T."/>
            <person name="Murrell J.C."/>
        </authorList>
    </citation>
    <scope>NUCLEOTIDE SEQUENCE</scope>
    <source>
        <strain evidence="1">PC2</strain>
    </source>
</reference>
<dbReference type="RefSeq" id="WP_243067678.1">
    <property type="nucleotide sequence ID" value="NZ_JAIVFK010000016.1"/>
</dbReference>
<organism evidence="1 2">
    <name type="scientific">Candidatus Rhodoblastus alkanivorans</name>
    <dbReference type="NCBI Taxonomy" id="2954117"/>
    <lineage>
        <taxon>Bacteria</taxon>
        <taxon>Pseudomonadati</taxon>
        <taxon>Pseudomonadota</taxon>
        <taxon>Alphaproteobacteria</taxon>
        <taxon>Hyphomicrobiales</taxon>
        <taxon>Rhodoblastaceae</taxon>
        <taxon>Rhodoblastus</taxon>
    </lineage>
</organism>
<dbReference type="InterPro" id="IPR046163">
    <property type="entry name" value="DUF6165"/>
</dbReference>
<evidence type="ECO:0000313" key="1">
    <source>
        <dbReference type="EMBL" id="MCI4683743.1"/>
    </source>
</evidence>
<dbReference type="EMBL" id="JAIVFP010000001">
    <property type="protein sequence ID" value="MCI4683743.1"/>
    <property type="molecule type" value="Genomic_DNA"/>
</dbReference>
<protein>
    <submittedName>
        <fullName evidence="1">DUF6165 family protein</fullName>
    </submittedName>
</protein>
<proteinExistence type="predicted"/>
<name>A0ABS9Z7R5_9HYPH</name>
<comment type="caution">
    <text evidence="1">The sequence shown here is derived from an EMBL/GenBank/DDBJ whole genome shotgun (WGS) entry which is preliminary data.</text>
</comment>